<dbReference type="Pfam" id="PF07331">
    <property type="entry name" value="TctB"/>
    <property type="match status" value="1"/>
</dbReference>
<feature type="transmembrane region" description="Helical" evidence="1">
    <location>
        <begin position="119"/>
        <end position="142"/>
    </location>
</feature>
<dbReference type="AlphaFoldDB" id="A0A1W1XHR8"/>
<dbReference type="EMBL" id="FWXF01000008">
    <property type="protein sequence ID" value="SMC23324.1"/>
    <property type="molecule type" value="Genomic_DNA"/>
</dbReference>
<dbReference type="OrthoDB" id="6164852at2"/>
<feature type="transmembrane region" description="Helical" evidence="1">
    <location>
        <begin position="74"/>
        <end position="107"/>
    </location>
</feature>
<keyword evidence="1" id="KW-0472">Membrane</keyword>
<protein>
    <submittedName>
        <fullName evidence="3">Tripartite tricarboxylate transporter TctB family protein</fullName>
    </submittedName>
</protein>
<evidence type="ECO:0000259" key="2">
    <source>
        <dbReference type="Pfam" id="PF07331"/>
    </source>
</evidence>
<keyword evidence="4" id="KW-1185">Reference proteome</keyword>
<gene>
    <name evidence="3" type="ORF">SAMN02746041_01694</name>
</gene>
<accession>A0A1W1XHR8</accession>
<feature type="transmembrane region" description="Helical" evidence="1">
    <location>
        <begin position="7"/>
        <end position="24"/>
    </location>
</feature>
<evidence type="ECO:0000256" key="1">
    <source>
        <dbReference type="SAM" id="Phobius"/>
    </source>
</evidence>
<dbReference type="STRING" id="1121390.SAMN02746041_01694"/>
<proteinExistence type="predicted"/>
<dbReference type="RefSeq" id="WP_084057449.1">
    <property type="nucleotide sequence ID" value="NZ_FWXF01000008.1"/>
</dbReference>
<reference evidence="3 4" key="1">
    <citation type="submission" date="2017-04" db="EMBL/GenBank/DDBJ databases">
        <authorList>
            <person name="Afonso C.L."/>
            <person name="Miller P.J."/>
            <person name="Scott M.A."/>
            <person name="Spackman E."/>
            <person name="Goraichik I."/>
            <person name="Dimitrov K.M."/>
            <person name="Suarez D.L."/>
            <person name="Swayne D.E."/>
        </authorList>
    </citation>
    <scope>NUCLEOTIDE SEQUENCE [LARGE SCALE GENOMIC DNA]</scope>
    <source>
        <strain evidence="3 4">DSM 13146</strain>
    </source>
</reference>
<dbReference type="InterPro" id="IPR009936">
    <property type="entry name" value="DUF1468"/>
</dbReference>
<dbReference type="Proteomes" id="UP000192783">
    <property type="component" value="Unassembled WGS sequence"/>
</dbReference>
<feature type="domain" description="DUF1468" evidence="2">
    <location>
        <begin position="13"/>
        <end position="146"/>
    </location>
</feature>
<sequence length="151" mass="17152">MNREINTDIASGLIGLLLTGLFYFGLEDVLWMSIIFPEVAGAIMDLLSIILIIKGLVKPSRSPVFKEGSNLRWIVTGVLFFCWVMVMPVLGFFVSTVLFMSLIVIYLARARTSVTIKKILVWVPIVIAEVTFFYVIFTRFLYIPLPEGMFF</sequence>
<keyword evidence="1" id="KW-1133">Transmembrane helix</keyword>
<keyword evidence="1" id="KW-0812">Transmembrane</keyword>
<organism evidence="3 4">
    <name type="scientific">Desulfacinum hydrothermale DSM 13146</name>
    <dbReference type="NCBI Taxonomy" id="1121390"/>
    <lineage>
        <taxon>Bacteria</taxon>
        <taxon>Pseudomonadati</taxon>
        <taxon>Thermodesulfobacteriota</taxon>
        <taxon>Syntrophobacteria</taxon>
        <taxon>Syntrophobacterales</taxon>
        <taxon>Syntrophobacteraceae</taxon>
        <taxon>Desulfacinum</taxon>
    </lineage>
</organism>
<evidence type="ECO:0000313" key="4">
    <source>
        <dbReference type="Proteomes" id="UP000192783"/>
    </source>
</evidence>
<evidence type="ECO:0000313" key="3">
    <source>
        <dbReference type="EMBL" id="SMC23324.1"/>
    </source>
</evidence>
<name>A0A1W1XHR8_9BACT</name>